<evidence type="ECO:0000313" key="1">
    <source>
        <dbReference type="EMBL" id="BDS15363.1"/>
    </source>
</evidence>
<reference evidence="1" key="1">
    <citation type="submission" date="2022-09" db="EMBL/GenBank/DDBJ databases">
        <title>Aureispira anguillicida sp. nov., isolated from Leptocephalus of Japanese eel Anguilla japonica.</title>
        <authorList>
            <person name="Yuasa K."/>
            <person name="Mekata T."/>
            <person name="Ikunari K."/>
        </authorList>
    </citation>
    <scope>NUCLEOTIDE SEQUENCE</scope>
    <source>
        <strain evidence="1">EL160426</strain>
    </source>
</reference>
<dbReference type="CDD" id="cd07822">
    <property type="entry name" value="SRPBCC_4"/>
    <property type="match status" value="1"/>
</dbReference>
<dbReference type="EMBL" id="AP026867">
    <property type="protein sequence ID" value="BDS15363.1"/>
    <property type="molecule type" value="Genomic_DNA"/>
</dbReference>
<dbReference type="InterPro" id="IPR023393">
    <property type="entry name" value="START-like_dom_sf"/>
</dbReference>
<proteinExistence type="predicted"/>
<accession>A0A915YM73</accession>
<dbReference type="Proteomes" id="UP001060919">
    <property type="component" value="Chromosome"/>
</dbReference>
<gene>
    <name evidence="1" type="ORF">AsAng_0061470</name>
</gene>
<dbReference type="PANTHER" id="PTHR36166">
    <property type="entry name" value="CHROMOSOME 9, WHOLE GENOME SHOTGUN SEQUENCE"/>
    <property type="match status" value="1"/>
</dbReference>
<evidence type="ECO:0000313" key="2">
    <source>
        <dbReference type="Proteomes" id="UP001060919"/>
    </source>
</evidence>
<dbReference type="Pfam" id="PF10604">
    <property type="entry name" value="Polyketide_cyc2"/>
    <property type="match status" value="1"/>
</dbReference>
<dbReference type="AlphaFoldDB" id="A0A915YM73"/>
<name>A0A915YM73_9BACT</name>
<dbReference type="RefSeq" id="WP_264790523.1">
    <property type="nucleotide sequence ID" value="NZ_AP026867.1"/>
</dbReference>
<dbReference type="Gene3D" id="3.30.530.20">
    <property type="match status" value="1"/>
</dbReference>
<dbReference type="SUPFAM" id="SSF55961">
    <property type="entry name" value="Bet v1-like"/>
    <property type="match status" value="1"/>
</dbReference>
<organism evidence="1 2">
    <name type="scientific">Aureispira anguillae</name>
    <dbReference type="NCBI Taxonomy" id="2864201"/>
    <lineage>
        <taxon>Bacteria</taxon>
        <taxon>Pseudomonadati</taxon>
        <taxon>Bacteroidota</taxon>
        <taxon>Saprospiria</taxon>
        <taxon>Saprospirales</taxon>
        <taxon>Saprospiraceae</taxon>
        <taxon>Aureispira</taxon>
    </lineage>
</organism>
<protein>
    <submittedName>
        <fullName evidence="1">SRPBCC domain-containing protein</fullName>
    </submittedName>
</protein>
<keyword evidence="2" id="KW-1185">Reference proteome</keyword>
<dbReference type="PANTHER" id="PTHR36166:SF1">
    <property type="entry name" value="SRPBCC DOMAIN-CONTAINING PROTEIN"/>
    <property type="match status" value="1"/>
</dbReference>
<sequence length="151" mass="17840">MSKNLIESTVIINAPIDQVWKTLTSFDYYYEWNPFTPKVEIEPVIGSTVGLHVRLNPNSQQTMFQKETLLVWDEENKRLEWGIQNAWYVRTIRLQQLTDLGNNKTKYYTSDFFEGPLTKLILWLYRNKIQIGFDDVCNGLKQHLENPKVII</sequence>
<dbReference type="KEGG" id="aup:AsAng_0061470"/>
<dbReference type="InterPro" id="IPR019587">
    <property type="entry name" value="Polyketide_cyclase/dehydratase"/>
</dbReference>